<dbReference type="PRINTS" id="PR00053">
    <property type="entry name" value="FORKHEAD"/>
</dbReference>
<dbReference type="PANTHER" id="PTHR45796:SF4">
    <property type="entry name" value="FORKHEAD BOX P, ISOFORM C"/>
    <property type="match status" value="1"/>
</dbReference>
<feature type="compositionally biased region" description="Basic and acidic residues" evidence="12">
    <location>
        <begin position="688"/>
        <end position="706"/>
    </location>
</feature>
<feature type="non-terminal residue" evidence="14">
    <location>
        <position position="737"/>
    </location>
</feature>
<keyword evidence="6" id="KW-0805">Transcription regulation</keyword>
<dbReference type="Proteomes" id="UP000318571">
    <property type="component" value="Chromosome 9"/>
</dbReference>
<dbReference type="InterPro" id="IPR050998">
    <property type="entry name" value="FOXP"/>
</dbReference>
<dbReference type="PANTHER" id="PTHR45796">
    <property type="entry name" value="FORKHEAD BOX P, ISOFORM C"/>
    <property type="match status" value="1"/>
</dbReference>
<keyword evidence="5" id="KW-0862">Zinc</keyword>
<dbReference type="SUPFAM" id="SSF46785">
    <property type="entry name" value="Winged helix' DNA-binding domain"/>
    <property type="match status" value="1"/>
</dbReference>
<evidence type="ECO:0000259" key="13">
    <source>
        <dbReference type="PROSITE" id="PS50039"/>
    </source>
</evidence>
<dbReference type="GO" id="GO:0005634">
    <property type="term" value="C:nucleus"/>
    <property type="evidence" value="ECO:0007669"/>
    <property type="project" value="UniProtKB-SubCell"/>
</dbReference>
<dbReference type="AlphaFoldDB" id="A0A553NXQ4"/>
<feature type="domain" description="Fork-head" evidence="13">
    <location>
        <begin position="451"/>
        <end position="525"/>
    </location>
</feature>
<evidence type="ECO:0000256" key="9">
    <source>
        <dbReference type="ARBA" id="ARBA00023242"/>
    </source>
</evidence>
<evidence type="ECO:0000256" key="12">
    <source>
        <dbReference type="SAM" id="MobiDB-lite"/>
    </source>
</evidence>
<keyword evidence="15" id="KW-1185">Reference proteome</keyword>
<accession>A0A553NXQ4</accession>
<protein>
    <recommendedName>
        <fullName evidence="13">Fork-head domain-containing protein</fullName>
    </recommendedName>
</protein>
<feature type="region of interest" description="Disordered" evidence="12">
    <location>
        <begin position="302"/>
        <end position="324"/>
    </location>
</feature>
<feature type="compositionally biased region" description="Polar residues" evidence="12">
    <location>
        <begin position="171"/>
        <end position="181"/>
    </location>
</feature>
<dbReference type="InterPro" id="IPR047412">
    <property type="entry name" value="FH_FOXP1_P2"/>
</dbReference>
<dbReference type="InterPro" id="IPR032354">
    <property type="entry name" value="FOXP-CC"/>
</dbReference>
<dbReference type="InterPro" id="IPR030456">
    <property type="entry name" value="TF_fork_head_CS_2"/>
</dbReference>
<dbReference type="InterPro" id="IPR001766">
    <property type="entry name" value="Fork_head_dom"/>
</dbReference>
<dbReference type="STRING" id="6832.A0A553NXQ4"/>
<evidence type="ECO:0000256" key="8">
    <source>
        <dbReference type="ARBA" id="ARBA00023163"/>
    </source>
</evidence>
<dbReference type="Pfam" id="PF00250">
    <property type="entry name" value="Forkhead"/>
    <property type="match status" value="1"/>
</dbReference>
<feature type="compositionally biased region" description="Basic and acidic residues" evidence="12">
    <location>
        <begin position="182"/>
        <end position="206"/>
    </location>
</feature>
<feature type="DNA-binding region" description="Fork-head" evidence="10">
    <location>
        <begin position="451"/>
        <end position="525"/>
    </location>
</feature>
<comment type="subcellular location">
    <subcellularLocation>
        <location evidence="1 10">Nucleus</location>
    </subcellularLocation>
</comment>
<dbReference type="GO" id="GO:0000978">
    <property type="term" value="F:RNA polymerase II cis-regulatory region sequence-specific DNA binding"/>
    <property type="evidence" value="ECO:0007669"/>
    <property type="project" value="TreeGrafter"/>
</dbReference>
<evidence type="ECO:0000313" key="14">
    <source>
        <dbReference type="EMBL" id="TRY70197.1"/>
    </source>
</evidence>
<gene>
    <name evidence="14" type="ORF">TCAL_01203</name>
</gene>
<evidence type="ECO:0000313" key="15">
    <source>
        <dbReference type="Proteomes" id="UP000318571"/>
    </source>
</evidence>
<dbReference type="PROSITE" id="PS50039">
    <property type="entry name" value="FORK_HEAD_3"/>
    <property type="match status" value="1"/>
</dbReference>
<keyword evidence="3" id="KW-0479">Metal-binding</keyword>
<evidence type="ECO:0000256" key="11">
    <source>
        <dbReference type="SAM" id="Coils"/>
    </source>
</evidence>
<keyword evidence="9 10" id="KW-0539">Nucleus</keyword>
<evidence type="ECO:0000256" key="10">
    <source>
        <dbReference type="PROSITE-ProRule" id="PRU00089"/>
    </source>
</evidence>
<dbReference type="OMA" id="NHENEGR"/>
<keyword evidence="2" id="KW-0678">Repressor</keyword>
<evidence type="ECO:0000256" key="7">
    <source>
        <dbReference type="ARBA" id="ARBA00023125"/>
    </source>
</evidence>
<feature type="compositionally biased region" description="Low complexity" evidence="12">
    <location>
        <begin position="538"/>
        <end position="553"/>
    </location>
</feature>
<feature type="region of interest" description="Disordered" evidence="12">
    <location>
        <begin position="165"/>
        <end position="226"/>
    </location>
</feature>
<dbReference type="Gene3D" id="1.20.5.340">
    <property type="match status" value="1"/>
</dbReference>
<evidence type="ECO:0000256" key="1">
    <source>
        <dbReference type="ARBA" id="ARBA00004123"/>
    </source>
</evidence>
<feature type="region of interest" description="Disordered" evidence="12">
    <location>
        <begin position="29"/>
        <end position="50"/>
    </location>
</feature>
<feature type="compositionally biased region" description="Basic and acidic residues" evidence="12">
    <location>
        <begin position="668"/>
        <end position="681"/>
    </location>
</feature>
<feature type="compositionally biased region" description="Basic and acidic residues" evidence="12">
    <location>
        <begin position="418"/>
        <end position="427"/>
    </location>
</feature>
<feature type="region of interest" description="Disordered" evidence="12">
    <location>
        <begin position="608"/>
        <end position="737"/>
    </location>
</feature>
<proteinExistence type="predicted"/>
<dbReference type="SMART" id="SM00339">
    <property type="entry name" value="FH"/>
    <property type="match status" value="1"/>
</dbReference>
<dbReference type="FunFam" id="1.10.10.10:FF:000010">
    <property type="entry name" value="Forkhead box P2 isoform B"/>
    <property type="match status" value="1"/>
</dbReference>
<evidence type="ECO:0000256" key="4">
    <source>
        <dbReference type="ARBA" id="ARBA00022771"/>
    </source>
</evidence>
<keyword evidence="4" id="KW-0863">Zinc-finger</keyword>
<dbReference type="Pfam" id="PF16159">
    <property type="entry name" value="FOXP-CC"/>
    <property type="match status" value="1"/>
</dbReference>
<comment type="caution">
    <text evidence="14">The sequence shown here is derived from an EMBL/GenBank/DDBJ whole genome shotgun (WGS) entry which is preliminary data.</text>
</comment>
<dbReference type="PROSITE" id="PS00658">
    <property type="entry name" value="FORK_HEAD_2"/>
    <property type="match status" value="1"/>
</dbReference>
<dbReference type="GO" id="GO:0008270">
    <property type="term" value="F:zinc ion binding"/>
    <property type="evidence" value="ECO:0007669"/>
    <property type="project" value="UniProtKB-KW"/>
</dbReference>
<evidence type="ECO:0000256" key="5">
    <source>
        <dbReference type="ARBA" id="ARBA00022833"/>
    </source>
</evidence>
<reference evidence="14 15" key="1">
    <citation type="journal article" date="2018" name="Nat. Ecol. Evol.">
        <title>Genomic signatures of mitonuclear coevolution across populations of Tigriopus californicus.</title>
        <authorList>
            <person name="Barreto F.S."/>
            <person name="Watson E.T."/>
            <person name="Lima T.G."/>
            <person name="Willett C.S."/>
            <person name="Edmands S."/>
            <person name="Li W."/>
            <person name="Burton R.S."/>
        </authorList>
    </citation>
    <scope>NUCLEOTIDE SEQUENCE [LARGE SCALE GENOMIC DNA]</scope>
    <source>
        <strain evidence="14 15">San Diego</strain>
    </source>
</reference>
<keyword evidence="7 10" id="KW-0238">DNA-binding</keyword>
<dbReference type="InterPro" id="IPR036388">
    <property type="entry name" value="WH-like_DNA-bd_sf"/>
</dbReference>
<feature type="compositionally biased region" description="Polar residues" evidence="12">
    <location>
        <begin position="374"/>
        <end position="391"/>
    </location>
</feature>
<evidence type="ECO:0000256" key="6">
    <source>
        <dbReference type="ARBA" id="ARBA00023015"/>
    </source>
</evidence>
<feature type="coiled-coil region" evidence="11">
    <location>
        <begin position="82"/>
        <end position="148"/>
    </location>
</feature>
<feature type="region of interest" description="Disordered" evidence="12">
    <location>
        <begin position="528"/>
        <end position="553"/>
    </location>
</feature>
<feature type="region of interest" description="Disordered" evidence="12">
    <location>
        <begin position="373"/>
        <end position="436"/>
    </location>
</feature>
<organism evidence="14 15">
    <name type="scientific">Tigriopus californicus</name>
    <name type="common">Marine copepod</name>
    <dbReference type="NCBI Taxonomy" id="6832"/>
    <lineage>
        <taxon>Eukaryota</taxon>
        <taxon>Metazoa</taxon>
        <taxon>Ecdysozoa</taxon>
        <taxon>Arthropoda</taxon>
        <taxon>Crustacea</taxon>
        <taxon>Multicrustacea</taxon>
        <taxon>Hexanauplia</taxon>
        <taxon>Copepoda</taxon>
        <taxon>Harpacticoida</taxon>
        <taxon>Harpacticidae</taxon>
        <taxon>Tigriopus</taxon>
    </lineage>
</organism>
<dbReference type="CDD" id="cd20065">
    <property type="entry name" value="FH_FOXP2"/>
    <property type="match status" value="1"/>
</dbReference>
<name>A0A553NXQ4_TIGCA</name>
<evidence type="ECO:0000256" key="2">
    <source>
        <dbReference type="ARBA" id="ARBA00022491"/>
    </source>
</evidence>
<dbReference type="Gene3D" id="1.10.10.10">
    <property type="entry name" value="Winged helix-like DNA-binding domain superfamily/Winged helix DNA-binding domain"/>
    <property type="match status" value="1"/>
</dbReference>
<keyword evidence="8" id="KW-0804">Transcription</keyword>
<evidence type="ECO:0000256" key="3">
    <source>
        <dbReference type="ARBA" id="ARBA00022723"/>
    </source>
</evidence>
<dbReference type="GO" id="GO:0000981">
    <property type="term" value="F:DNA-binding transcription factor activity, RNA polymerase II-specific"/>
    <property type="evidence" value="ECO:0007669"/>
    <property type="project" value="TreeGrafter"/>
</dbReference>
<sequence>MLEYSSQIGGNPTNPQDSMPIATSVAASLLSPMNGNPPGSGTHGLLDGGDGNLPQALQNLQRILQSQLANVNPLHLQQALQRQQQQQMVEAGRKQLEQMAQQIQEQLQINLLQQTHLGSSKGNNSGTLQQLQQQQQQLVAQLQMTQQALMLGMDDKNVIRDQPHRARHMSSDNLGSTGSESSLKENRPDNNNERKPHNINGRERRPSANGGSRTTPPSSPPSEQLYNRGHCHWPGCDTSCPDIGTFQRHLNDCHGRNDKATAQTRVQMQIVGQLELQLNKEKDKLNAMMKHLKMESRNGELRELSPNGHVGHRDTRSPSPKRIKRESPVFTAADMAAMSPLAPLSNVSNSPSSITASMPSPLSALTAAVRSPMFTGSNTPMSGGRSQSMTTGAIRPRPPSSLLEKTSTPNLPPLPPGFDDRRGRGDRGNPNLDPEMDIKMNREFYKNNDVRPPYTYAALIRYAIHEAPDEQLTLHEIYNWFTNTFMYFRRNAASWKNAVRHNLSLHKCFMRVENVKGAVWTVDDDEYHKRRPPRGVQSSSAASSPTLTPSGPSLLDRSLSSMLAAAANASQDRFPFFNQAALLAEQRRQHGAAFPDLKAAFLADANRNNEIVSPPPSIDNRSTPGSLDLSRVKADDASNSPPPPLPPSSQNSSSSAHRLRNELFSPRGNERAYRAREDEPARITQTHRVKEERTDRISPRGLKTEVDQENLENADQAPAEQAPQGNKADDLEVNGDD</sequence>
<dbReference type="InterPro" id="IPR036390">
    <property type="entry name" value="WH_DNA-bd_sf"/>
</dbReference>
<dbReference type="EMBL" id="VCGU01000009">
    <property type="protein sequence ID" value="TRY70197.1"/>
    <property type="molecule type" value="Genomic_DNA"/>
</dbReference>
<keyword evidence="11" id="KW-0175">Coiled coil</keyword>